<dbReference type="Gene3D" id="3.90.1150.10">
    <property type="entry name" value="Aspartate Aminotransferase, domain 1"/>
    <property type="match status" value="1"/>
</dbReference>
<dbReference type="Proteomes" id="UP001341820">
    <property type="component" value="Unassembled WGS sequence"/>
</dbReference>
<comment type="subcellular location">
    <subcellularLocation>
        <location evidence="8">Cytoplasm</location>
    </subcellularLocation>
</comment>
<dbReference type="GO" id="GO:0042286">
    <property type="term" value="F:glutamate-1-semialdehyde 2,1-aminomutase activity"/>
    <property type="evidence" value="ECO:0007669"/>
    <property type="project" value="UniProtKB-EC"/>
</dbReference>
<evidence type="ECO:0000256" key="3">
    <source>
        <dbReference type="ARBA" id="ARBA00004819"/>
    </source>
</evidence>
<dbReference type="RefSeq" id="WP_328237931.1">
    <property type="nucleotide sequence ID" value="NZ_JAROAS010000028.1"/>
</dbReference>
<evidence type="ECO:0000313" key="10">
    <source>
        <dbReference type="Proteomes" id="UP001341820"/>
    </source>
</evidence>
<comment type="catalytic activity">
    <reaction evidence="1 8">
        <text>(S)-4-amino-5-oxopentanoate = 5-aminolevulinate</text>
        <dbReference type="Rhea" id="RHEA:14265"/>
        <dbReference type="ChEBI" id="CHEBI:57501"/>
        <dbReference type="ChEBI" id="CHEBI:356416"/>
        <dbReference type="EC" id="5.4.3.8"/>
    </reaction>
</comment>
<dbReference type="Pfam" id="PF00202">
    <property type="entry name" value="Aminotran_3"/>
    <property type="match status" value="1"/>
</dbReference>
<dbReference type="EMBL" id="JAROAS010000028">
    <property type="protein sequence ID" value="MED4129269.1"/>
    <property type="molecule type" value="Genomic_DNA"/>
</dbReference>
<keyword evidence="10" id="KW-1185">Reference proteome</keyword>
<dbReference type="InterPro" id="IPR004639">
    <property type="entry name" value="4pyrrol_synth_GluAld_NH2Trfase"/>
</dbReference>
<evidence type="ECO:0000313" key="9">
    <source>
        <dbReference type="EMBL" id="MED4129269.1"/>
    </source>
</evidence>
<comment type="cofactor">
    <cofactor evidence="2 8">
        <name>pyridoxal 5'-phosphate</name>
        <dbReference type="ChEBI" id="CHEBI:597326"/>
    </cofactor>
</comment>
<keyword evidence="7 8" id="KW-0627">Porphyrin biosynthesis</keyword>
<organism evidence="9 10">
    <name type="scientific">Shouchella miscanthi</name>
    <dbReference type="NCBI Taxonomy" id="2598861"/>
    <lineage>
        <taxon>Bacteria</taxon>
        <taxon>Bacillati</taxon>
        <taxon>Bacillota</taxon>
        <taxon>Bacilli</taxon>
        <taxon>Bacillales</taxon>
        <taxon>Bacillaceae</taxon>
        <taxon>Shouchella</taxon>
    </lineage>
</organism>
<gene>
    <name evidence="8 9" type="primary">hemL</name>
    <name evidence="9" type="ORF">P5F74_14095</name>
</gene>
<dbReference type="CDD" id="cd00610">
    <property type="entry name" value="OAT_like"/>
    <property type="match status" value="1"/>
</dbReference>
<proteinExistence type="inferred from homology"/>
<dbReference type="InterPro" id="IPR015422">
    <property type="entry name" value="PyrdxlP-dep_Trfase_small"/>
</dbReference>
<dbReference type="InterPro" id="IPR015421">
    <property type="entry name" value="PyrdxlP-dep_Trfase_major"/>
</dbReference>
<accession>A0ABU6NM52</accession>
<comment type="pathway">
    <text evidence="3">Porphyrin-containing compound metabolism; protoporphyrin-IX biosynthesis; 5-aminolevulinate from L-glutamyl-tRNA(Glu): step 2/2.</text>
</comment>
<keyword evidence="5 8" id="KW-0663">Pyridoxal phosphate</keyword>
<evidence type="ECO:0000256" key="8">
    <source>
        <dbReference type="HAMAP-Rule" id="MF_00375"/>
    </source>
</evidence>
<keyword evidence="6 8" id="KW-0413">Isomerase</keyword>
<name>A0ABU6NM52_9BACI</name>
<dbReference type="PROSITE" id="PS00600">
    <property type="entry name" value="AA_TRANSFER_CLASS_3"/>
    <property type="match status" value="1"/>
</dbReference>
<evidence type="ECO:0000256" key="4">
    <source>
        <dbReference type="ARBA" id="ARBA00008981"/>
    </source>
</evidence>
<reference evidence="9 10" key="1">
    <citation type="submission" date="2023-03" db="EMBL/GenBank/DDBJ databases">
        <title>Bacillus Genome Sequencing.</title>
        <authorList>
            <person name="Dunlap C."/>
        </authorList>
    </citation>
    <scope>NUCLEOTIDE SEQUENCE [LARGE SCALE GENOMIC DNA]</scope>
    <source>
        <strain evidence="9 10">B-4107</strain>
    </source>
</reference>
<dbReference type="InterPro" id="IPR049704">
    <property type="entry name" value="Aminotrans_3_PPA_site"/>
</dbReference>
<dbReference type="NCBIfam" id="TIGR00713">
    <property type="entry name" value="hemL"/>
    <property type="match status" value="1"/>
</dbReference>
<dbReference type="PANTHER" id="PTHR43713:SF3">
    <property type="entry name" value="GLUTAMATE-1-SEMIALDEHYDE 2,1-AMINOMUTASE 1, CHLOROPLASTIC-RELATED"/>
    <property type="match status" value="1"/>
</dbReference>
<dbReference type="SUPFAM" id="SSF53383">
    <property type="entry name" value="PLP-dependent transferases"/>
    <property type="match status" value="1"/>
</dbReference>
<feature type="modified residue" description="N6-(pyridoxal phosphate)lysine" evidence="8">
    <location>
        <position position="268"/>
    </location>
</feature>
<dbReference type="HAMAP" id="MF_00375">
    <property type="entry name" value="HemL_aminotrans_3"/>
    <property type="match status" value="1"/>
</dbReference>
<comment type="similarity">
    <text evidence="4 8">Belongs to the class-III pyridoxal-phosphate-dependent aminotransferase family. HemL subfamily.</text>
</comment>
<sequence>MAHYEKSKQAFEQAKPLMPGGVNSPVRAFKSVGMNPVYMKQGKGSKITDIDGNQYIDYVLSWGPLIRGHADEVVVEELKKATELGTSFGAPHELETKMAELVIERVPSIEVVRMVNSGTEATMSALRLARGYTGRNKILKFVGCYHGHGDSLLIKAGSGVATLGLPDSPGVPESVAQNTLTVHYNDVDSVKYAFEQFGEDLAAVIVEPVAGNMGVVRPEPGFLETLRELTSANGTVLIFDEVMTGFRVGYECAQGELGVTPDLTCLGKVIGGGLPVGAFGGKREIMEQIAPSGPIYQAGTLSGNPLAMTAGYYTLSQLTREDYEVFRKQGERLEQGLSEAAKAHGIPHTINRAGSMIGLFFTNEHVTNFDQAKTADLELFARYFRGMLEEGVSIAPSQFEGLFLSTAHTDDDIEKTIEAANRVFATLSQAE</sequence>
<dbReference type="Gene3D" id="3.40.640.10">
    <property type="entry name" value="Type I PLP-dependent aspartate aminotransferase-like (Major domain)"/>
    <property type="match status" value="1"/>
</dbReference>
<evidence type="ECO:0000256" key="6">
    <source>
        <dbReference type="ARBA" id="ARBA00023235"/>
    </source>
</evidence>
<dbReference type="InterPro" id="IPR005814">
    <property type="entry name" value="Aminotrans_3"/>
</dbReference>
<comment type="caution">
    <text evidence="9">The sequence shown here is derived from an EMBL/GenBank/DDBJ whole genome shotgun (WGS) entry which is preliminary data.</text>
</comment>
<evidence type="ECO:0000256" key="1">
    <source>
        <dbReference type="ARBA" id="ARBA00001579"/>
    </source>
</evidence>
<dbReference type="EC" id="5.4.3.8" evidence="8"/>
<dbReference type="InterPro" id="IPR015424">
    <property type="entry name" value="PyrdxlP-dep_Trfase"/>
</dbReference>
<keyword evidence="8" id="KW-0963">Cytoplasm</keyword>
<evidence type="ECO:0000256" key="2">
    <source>
        <dbReference type="ARBA" id="ARBA00001933"/>
    </source>
</evidence>
<dbReference type="NCBIfam" id="NF000818">
    <property type="entry name" value="PRK00062.1"/>
    <property type="match status" value="1"/>
</dbReference>
<dbReference type="PANTHER" id="PTHR43713">
    <property type="entry name" value="GLUTAMATE-1-SEMIALDEHYDE 2,1-AMINOMUTASE"/>
    <property type="match status" value="1"/>
</dbReference>
<protein>
    <recommendedName>
        <fullName evidence="8">Glutamate-1-semialdehyde 2,1-aminomutase</fullName>
        <shortName evidence="8">GSA</shortName>
        <ecNumber evidence="8">5.4.3.8</ecNumber>
    </recommendedName>
    <alternativeName>
        <fullName evidence="8">Glutamate-1-semialdehyde aminotransferase</fullName>
        <shortName evidence="8">GSA-AT</shortName>
    </alternativeName>
</protein>
<evidence type="ECO:0000256" key="5">
    <source>
        <dbReference type="ARBA" id="ARBA00022898"/>
    </source>
</evidence>
<comment type="subunit">
    <text evidence="8">Homodimer.</text>
</comment>
<evidence type="ECO:0000256" key="7">
    <source>
        <dbReference type="ARBA" id="ARBA00023244"/>
    </source>
</evidence>